<dbReference type="EMBL" id="JABBGJ010000041">
    <property type="protein sequence ID" value="NMM02596.1"/>
    <property type="molecule type" value="Genomic_DNA"/>
</dbReference>
<evidence type="ECO:0000313" key="2">
    <source>
        <dbReference type="Proteomes" id="UP000544134"/>
    </source>
</evidence>
<dbReference type="Proteomes" id="UP000544134">
    <property type="component" value="Unassembled WGS sequence"/>
</dbReference>
<dbReference type="RefSeq" id="WP_169489360.1">
    <property type="nucleotide sequence ID" value="NZ_JABBGJ010000041.1"/>
</dbReference>
<name>A0A848INS0_9BURK</name>
<evidence type="ECO:0000313" key="1">
    <source>
        <dbReference type="EMBL" id="NMM02596.1"/>
    </source>
</evidence>
<sequence>MVRVIEGEVPEHKVSLLAEFKRDFEYLRRRTKAMMQAHASHEKFSVVTLGELTFNR</sequence>
<accession>A0A848INS0</accession>
<gene>
    <name evidence="1" type="ORF">HHL24_32320</name>
</gene>
<organism evidence="1 2">
    <name type="scientific">Paraburkholderia polaris</name>
    <dbReference type="NCBI Taxonomy" id="2728848"/>
    <lineage>
        <taxon>Bacteria</taxon>
        <taxon>Pseudomonadati</taxon>
        <taxon>Pseudomonadota</taxon>
        <taxon>Betaproteobacteria</taxon>
        <taxon>Burkholderiales</taxon>
        <taxon>Burkholderiaceae</taxon>
        <taxon>Paraburkholderia</taxon>
    </lineage>
</organism>
<dbReference type="AlphaFoldDB" id="A0A848INS0"/>
<protein>
    <submittedName>
        <fullName evidence="1">Uncharacterized protein</fullName>
    </submittedName>
</protein>
<comment type="caution">
    <text evidence="1">The sequence shown here is derived from an EMBL/GenBank/DDBJ whole genome shotgun (WGS) entry which is preliminary data.</text>
</comment>
<keyword evidence="2" id="KW-1185">Reference proteome</keyword>
<proteinExistence type="predicted"/>
<reference evidence="1 2" key="1">
    <citation type="submission" date="2020-04" db="EMBL/GenBank/DDBJ databases">
        <title>Paraburkholderia sp. RP-4-7 isolated from soil.</title>
        <authorList>
            <person name="Dahal R.H."/>
        </authorList>
    </citation>
    <scope>NUCLEOTIDE SEQUENCE [LARGE SCALE GENOMIC DNA]</scope>
    <source>
        <strain evidence="1 2">RP-4-7</strain>
    </source>
</reference>